<organism evidence="2 3">
    <name type="scientific">Rhizoctonia solani</name>
    <dbReference type="NCBI Taxonomy" id="456999"/>
    <lineage>
        <taxon>Eukaryota</taxon>
        <taxon>Fungi</taxon>
        <taxon>Dikarya</taxon>
        <taxon>Basidiomycota</taxon>
        <taxon>Agaricomycotina</taxon>
        <taxon>Agaricomycetes</taxon>
        <taxon>Cantharellales</taxon>
        <taxon>Ceratobasidiaceae</taxon>
        <taxon>Rhizoctonia</taxon>
    </lineage>
</organism>
<proteinExistence type="predicted"/>
<reference evidence="2 3" key="1">
    <citation type="submission" date="2015-07" db="EMBL/GenBank/DDBJ databases">
        <authorList>
            <person name="Noorani M."/>
        </authorList>
    </citation>
    <scope>NUCLEOTIDE SEQUENCE [LARGE SCALE GENOMIC DNA]</scope>
    <source>
        <strain evidence="2">BBA 69670</strain>
    </source>
</reference>
<evidence type="ECO:0000256" key="1">
    <source>
        <dbReference type="SAM" id="MobiDB-lite"/>
    </source>
</evidence>
<evidence type="ECO:0000313" key="2">
    <source>
        <dbReference type="EMBL" id="CUA75544.1"/>
    </source>
</evidence>
<name>A0A0K6GB06_9AGAM</name>
<protein>
    <submittedName>
        <fullName evidence="2">Uncharacterized protein</fullName>
    </submittedName>
</protein>
<feature type="compositionally biased region" description="Basic and acidic residues" evidence="1">
    <location>
        <begin position="359"/>
        <end position="369"/>
    </location>
</feature>
<gene>
    <name evidence="2" type="ORF">RSOLAG22IIIB_05942</name>
</gene>
<accession>A0A0K6GB06</accession>
<feature type="compositionally biased region" description="Polar residues" evidence="1">
    <location>
        <begin position="343"/>
        <end position="353"/>
    </location>
</feature>
<feature type="region of interest" description="Disordered" evidence="1">
    <location>
        <begin position="335"/>
        <end position="375"/>
    </location>
</feature>
<sequence length="454" mass="52220">MSDINSGVSDTSQLHQIMAAYKVAQETERFDQWAMSVKLDPEPLGGEKLPEFLRKQVEDSRLVPAWIFKANAPEYKHIRRFFPEKIIELTEEAEALGQLLQCSSPDQELSDELKYALPDIFRVASQHFYFQLFVPRPTETDRRRPMDQLNDHAWQLEGGTDFLHRIKCPVQLPHSADFSFSAARADSAIFLRPNITYPDAYNDVLHWANQFRRGSNEMTSKRQVWMTMVSGLYQRRALGFDDHYVYGTAHHSQTQLTIYAGAWDNKISQDGKLSIDAKIILYELCTLDVLSPVDMVQFYLLMRLARHLALQYKDLPEKINFSRLLISLQTDEGLDSWPPPESQNPNKPKSSTKGSKRSRLSEVEEEHNSTHLSDCSTTEVGLPGFLDTKNNHSVHVVDPLKHQFADILSRKGEWSKVRGYLASSMHQHYDYQVEEINEQVQGADEYDRDPIQSA</sequence>
<keyword evidence="3" id="KW-1185">Reference proteome</keyword>
<dbReference type="AlphaFoldDB" id="A0A0K6GB06"/>
<dbReference type="Proteomes" id="UP000044841">
    <property type="component" value="Unassembled WGS sequence"/>
</dbReference>
<dbReference type="EMBL" id="CYGV01001567">
    <property type="protein sequence ID" value="CUA75544.1"/>
    <property type="molecule type" value="Genomic_DNA"/>
</dbReference>
<evidence type="ECO:0000313" key="3">
    <source>
        <dbReference type="Proteomes" id="UP000044841"/>
    </source>
</evidence>